<gene>
    <name evidence="1" type="ORF">X474_09680</name>
</gene>
<name>A0A0D2HVJ0_9BACT</name>
<reference evidence="1 2" key="1">
    <citation type="submission" date="2013-11" db="EMBL/GenBank/DDBJ databases">
        <title>Metagenomic analysis of a methanogenic consortium involved in long chain n-alkane degradation.</title>
        <authorList>
            <person name="Davidova I.A."/>
            <person name="Callaghan A.V."/>
            <person name="Wawrik B."/>
            <person name="Pruitt S."/>
            <person name="Marks C."/>
            <person name="Duncan K.E."/>
            <person name="Suflita J.M."/>
        </authorList>
    </citation>
    <scope>NUCLEOTIDE SEQUENCE [LARGE SCALE GENOMIC DNA]</scope>
    <source>
        <strain evidence="1 2">SPR</strain>
    </source>
</reference>
<keyword evidence="2" id="KW-1185">Reference proteome</keyword>
<evidence type="ECO:0000313" key="1">
    <source>
        <dbReference type="EMBL" id="KIX14408.1"/>
    </source>
</evidence>
<sequence>MEVNWMACRLLINTFKAFSLLPAPDNSTGAT</sequence>
<protein>
    <submittedName>
        <fullName evidence="1">Uncharacterized protein</fullName>
    </submittedName>
</protein>
<dbReference type="EMBL" id="AZAC01000011">
    <property type="protein sequence ID" value="KIX14408.1"/>
    <property type="molecule type" value="Genomic_DNA"/>
</dbReference>
<dbReference type="Proteomes" id="UP000032233">
    <property type="component" value="Unassembled WGS sequence"/>
</dbReference>
<comment type="caution">
    <text evidence="1">The sequence shown here is derived from an EMBL/GenBank/DDBJ whole genome shotgun (WGS) entry which is preliminary data.</text>
</comment>
<dbReference type="InParanoid" id="A0A0D2HVJ0"/>
<dbReference type="AlphaFoldDB" id="A0A0D2HVJ0"/>
<dbReference type="STRING" id="1429043.X474_09680"/>
<proteinExistence type="predicted"/>
<organism evidence="1 2">
    <name type="scientific">Dethiosulfatarculus sandiegensis</name>
    <dbReference type="NCBI Taxonomy" id="1429043"/>
    <lineage>
        <taxon>Bacteria</taxon>
        <taxon>Pseudomonadati</taxon>
        <taxon>Thermodesulfobacteriota</taxon>
        <taxon>Desulfarculia</taxon>
        <taxon>Desulfarculales</taxon>
        <taxon>Desulfarculaceae</taxon>
        <taxon>Dethiosulfatarculus</taxon>
    </lineage>
</organism>
<evidence type="ECO:0000313" key="2">
    <source>
        <dbReference type="Proteomes" id="UP000032233"/>
    </source>
</evidence>
<accession>A0A0D2HVJ0</accession>